<name>A0A1N7SPJ0_9BURK</name>
<protein>
    <submittedName>
        <fullName evidence="1">Uncharacterized protein</fullName>
    </submittedName>
</protein>
<sequence length="73" mass="8514">MCSPLHDRALPDWCHSRPRSGQCRTVLPRAHVPYTLIPHTSRDRIIGANRRGVNHYMGRFGMRNVFTESKENR</sequence>
<accession>A0A1N7SPJ0</accession>
<dbReference type="AlphaFoldDB" id="A0A1N7SPJ0"/>
<evidence type="ECO:0000313" key="2">
    <source>
        <dbReference type="Proteomes" id="UP000187012"/>
    </source>
</evidence>
<organism evidence="1 2">
    <name type="scientific">Paraburkholderia ribeironis</name>
    <dbReference type="NCBI Taxonomy" id="1247936"/>
    <lineage>
        <taxon>Bacteria</taxon>
        <taxon>Pseudomonadati</taxon>
        <taxon>Pseudomonadota</taxon>
        <taxon>Betaproteobacteria</taxon>
        <taxon>Burkholderiales</taxon>
        <taxon>Burkholderiaceae</taxon>
        <taxon>Paraburkholderia</taxon>
    </lineage>
</organism>
<keyword evidence="2" id="KW-1185">Reference proteome</keyword>
<dbReference type="STRING" id="1247936.BN2475_1310003"/>
<dbReference type="EMBL" id="CYGX02000131">
    <property type="protein sequence ID" value="SIT49252.1"/>
    <property type="molecule type" value="Genomic_DNA"/>
</dbReference>
<dbReference type="Proteomes" id="UP000187012">
    <property type="component" value="Unassembled WGS sequence"/>
</dbReference>
<reference evidence="1 2" key="1">
    <citation type="submission" date="2016-12" db="EMBL/GenBank/DDBJ databases">
        <authorList>
            <person name="Song W.-J."/>
            <person name="Kurnit D.M."/>
        </authorList>
    </citation>
    <scope>NUCLEOTIDE SEQUENCE [LARGE SCALE GENOMIC DNA]</scope>
    <source>
        <strain evidence="1 2">STM7296</strain>
    </source>
</reference>
<gene>
    <name evidence="1" type="ORF">BN2475_1310003</name>
</gene>
<evidence type="ECO:0000313" key="1">
    <source>
        <dbReference type="EMBL" id="SIT49252.1"/>
    </source>
</evidence>
<proteinExistence type="predicted"/>